<sequence>MFCFQVHVLCAHPAHTCENIRDYRVHETILINEIAVFLCDSHSIFLLIKIKKFWFFENKGNINCTDIGKSMTTYPSSVRQVRVPWRTEVISGGPSEMSLTSLDDKEDVICGYNIF</sequence>
<protein>
    <submittedName>
        <fullName evidence="1">Uncharacterized protein</fullName>
    </submittedName>
</protein>
<comment type="caution">
    <text evidence="1">The sequence shown here is derived from an EMBL/GenBank/DDBJ whole genome shotgun (WGS) entry which is preliminary data.</text>
</comment>
<name>A0AAV6ZP50_ENGPU</name>
<keyword evidence="2" id="KW-1185">Reference proteome</keyword>
<evidence type="ECO:0000313" key="2">
    <source>
        <dbReference type="Proteomes" id="UP000824782"/>
    </source>
</evidence>
<dbReference type="EMBL" id="WNYA01000013">
    <property type="protein sequence ID" value="KAG8551056.1"/>
    <property type="molecule type" value="Genomic_DNA"/>
</dbReference>
<proteinExistence type="predicted"/>
<organism evidence="1 2">
    <name type="scientific">Engystomops pustulosus</name>
    <name type="common">Tungara frog</name>
    <name type="synonym">Physalaemus pustulosus</name>
    <dbReference type="NCBI Taxonomy" id="76066"/>
    <lineage>
        <taxon>Eukaryota</taxon>
        <taxon>Metazoa</taxon>
        <taxon>Chordata</taxon>
        <taxon>Craniata</taxon>
        <taxon>Vertebrata</taxon>
        <taxon>Euteleostomi</taxon>
        <taxon>Amphibia</taxon>
        <taxon>Batrachia</taxon>
        <taxon>Anura</taxon>
        <taxon>Neobatrachia</taxon>
        <taxon>Hyloidea</taxon>
        <taxon>Leptodactylidae</taxon>
        <taxon>Leiuperinae</taxon>
        <taxon>Engystomops</taxon>
    </lineage>
</organism>
<accession>A0AAV6ZP50</accession>
<evidence type="ECO:0000313" key="1">
    <source>
        <dbReference type="EMBL" id="KAG8551056.1"/>
    </source>
</evidence>
<reference evidence="1" key="1">
    <citation type="thesis" date="2020" institute="ProQuest LLC" country="789 East Eisenhower Parkway, Ann Arbor, MI, USA">
        <title>Comparative Genomics and Chromosome Evolution.</title>
        <authorList>
            <person name="Mudd A.B."/>
        </authorList>
    </citation>
    <scope>NUCLEOTIDE SEQUENCE</scope>
    <source>
        <strain evidence="1">237g6f4</strain>
        <tissue evidence="1">Blood</tissue>
    </source>
</reference>
<dbReference type="AlphaFoldDB" id="A0AAV6ZP50"/>
<gene>
    <name evidence="1" type="ORF">GDO81_021929</name>
</gene>
<dbReference type="Proteomes" id="UP000824782">
    <property type="component" value="Unassembled WGS sequence"/>
</dbReference>